<dbReference type="EMBL" id="LNIX01000005">
    <property type="protein sequence ID" value="OXA54099.1"/>
    <property type="molecule type" value="Genomic_DNA"/>
</dbReference>
<keyword evidence="1" id="KW-1133">Transmembrane helix</keyword>
<name>A0A226E9I3_FOLCA</name>
<keyword evidence="1" id="KW-0472">Membrane</keyword>
<feature type="transmembrane region" description="Helical" evidence="1">
    <location>
        <begin position="20"/>
        <end position="42"/>
    </location>
</feature>
<gene>
    <name evidence="2" type="ORF">Fcan01_11401</name>
</gene>
<sequence>MWDTSTKKFYYVDSVKKLCFYIWNLAGVLALSAVGTTLLVLFKEIVVKQKTIPRFNTFALTLLAVQGLSTIGIGLGFLIFGKEFTLGWNQLNKVEGEVSMLNGGRLIRGKAQKLDYLGHGMTIMVQMFILYLVFLPLGGIFLKLDPFHLLISEAASYIADPLTLHIFKLCAKLIKVYIIYVSVLETCRHQTLLFIMFATSLHTGKILLRDLLAVRVGVGKGERTLTKLTVMHQQLVLCVGLISKFQECCTTVLFGLGLFAGILVNARIIKLFNILPFYLHIYLPSSSAIIIFIIFTLVPQAQVINDYSVKILHKWNSTLMDEPCCKTRACLKRMLKSLKPVKLHVGVGEVRFFSIDRSTKGKFYVKILDNAINLSLAMPKEGLSRHFGAYALN</sequence>
<keyword evidence="3" id="KW-1185">Reference proteome</keyword>
<organism evidence="2 3">
    <name type="scientific">Folsomia candida</name>
    <name type="common">Springtail</name>
    <dbReference type="NCBI Taxonomy" id="158441"/>
    <lineage>
        <taxon>Eukaryota</taxon>
        <taxon>Metazoa</taxon>
        <taxon>Ecdysozoa</taxon>
        <taxon>Arthropoda</taxon>
        <taxon>Hexapoda</taxon>
        <taxon>Collembola</taxon>
        <taxon>Entomobryomorpha</taxon>
        <taxon>Isotomoidea</taxon>
        <taxon>Isotomidae</taxon>
        <taxon>Proisotominae</taxon>
        <taxon>Folsomia</taxon>
    </lineage>
</organism>
<feature type="transmembrane region" description="Helical" evidence="1">
    <location>
        <begin position="123"/>
        <end position="142"/>
    </location>
</feature>
<dbReference type="Proteomes" id="UP000198287">
    <property type="component" value="Unassembled WGS sequence"/>
</dbReference>
<dbReference type="AlphaFoldDB" id="A0A226E9I3"/>
<feature type="transmembrane region" description="Helical" evidence="1">
    <location>
        <begin position="275"/>
        <end position="298"/>
    </location>
</feature>
<proteinExistence type="predicted"/>
<feature type="transmembrane region" description="Helical" evidence="1">
    <location>
        <begin position="251"/>
        <end position="269"/>
    </location>
</feature>
<feature type="transmembrane region" description="Helical" evidence="1">
    <location>
        <begin position="54"/>
        <end position="80"/>
    </location>
</feature>
<protein>
    <submittedName>
        <fullName evidence="2">Uncharacterized protein</fullName>
    </submittedName>
</protein>
<accession>A0A226E9I3</accession>
<comment type="caution">
    <text evidence="2">The sequence shown here is derived from an EMBL/GenBank/DDBJ whole genome shotgun (WGS) entry which is preliminary data.</text>
</comment>
<evidence type="ECO:0000256" key="1">
    <source>
        <dbReference type="SAM" id="Phobius"/>
    </source>
</evidence>
<reference evidence="2 3" key="1">
    <citation type="submission" date="2015-12" db="EMBL/GenBank/DDBJ databases">
        <title>The genome of Folsomia candida.</title>
        <authorList>
            <person name="Faddeeva A."/>
            <person name="Derks M.F."/>
            <person name="Anvar Y."/>
            <person name="Smit S."/>
            <person name="Van Straalen N."/>
            <person name="Roelofs D."/>
        </authorList>
    </citation>
    <scope>NUCLEOTIDE SEQUENCE [LARGE SCALE GENOMIC DNA]</scope>
    <source>
        <strain evidence="2 3">VU population</strain>
        <tissue evidence="2">Whole body</tissue>
    </source>
</reference>
<keyword evidence="1" id="KW-0812">Transmembrane</keyword>
<evidence type="ECO:0000313" key="2">
    <source>
        <dbReference type="EMBL" id="OXA54099.1"/>
    </source>
</evidence>
<evidence type="ECO:0000313" key="3">
    <source>
        <dbReference type="Proteomes" id="UP000198287"/>
    </source>
</evidence>